<dbReference type="Pfam" id="PF01225">
    <property type="entry name" value="Mur_ligase"/>
    <property type="match status" value="1"/>
</dbReference>
<dbReference type="GO" id="GO:0008360">
    <property type="term" value="P:regulation of cell shape"/>
    <property type="evidence" value="ECO:0007669"/>
    <property type="project" value="UniProtKB-KW"/>
</dbReference>
<keyword evidence="7" id="KW-0067">ATP-binding</keyword>
<evidence type="ECO:0000256" key="2">
    <source>
        <dbReference type="ARBA" id="ARBA00022618"/>
    </source>
</evidence>
<comment type="function">
    <text evidence="7">Catalyzes the addition of meso-diaminopimelic acid to the nucleotide precursor UDP-N-acetylmuramoyl-L-alanyl-D-glutamate (UMAG) in the biosynthesis of bacterial cell-wall peptidoglycan.</text>
</comment>
<dbReference type="InterPro" id="IPR035911">
    <property type="entry name" value="MurE/MurF_N"/>
</dbReference>
<dbReference type="Pfam" id="PF02875">
    <property type="entry name" value="Mur_ligase_C"/>
    <property type="match status" value="1"/>
</dbReference>
<feature type="modified residue" description="N6-carboxylysine" evidence="7">
    <location>
        <position position="214"/>
    </location>
</feature>
<feature type="short sequence motif" description="Meso-diaminopimelate recognition motif" evidence="7">
    <location>
        <begin position="394"/>
        <end position="397"/>
    </location>
</feature>
<feature type="binding site" evidence="7">
    <location>
        <begin position="394"/>
        <end position="397"/>
    </location>
    <ligand>
        <name>meso-2,6-diaminopimelate</name>
        <dbReference type="ChEBI" id="CHEBI:57791"/>
    </ligand>
</feature>
<feature type="binding site" evidence="7">
    <location>
        <position position="444"/>
    </location>
    <ligand>
        <name>meso-2,6-diaminopimelate</name>
        <dbReference type="ChEBI" id="CHEBI:57791"/>
    </ligand>
</feature>
<dbReference type="GO" id="GO:0051301">
    <property type="term" value="P:cell division"/>
    <property type="evidence" value="ECO:0007669"/>
    <property type="project" value="UniProtKB-KW"/>
</dbReference>
<dbReference type="InterPro" id="IPR004101">
    <property type="entry name" value="Mur_ligase_C"/>
</dbReference>
<feature type="binding site" evidence="7">
    <location>
        <begin position="106"/>
        <end position="112"/>
    </location>
    <ligand>
        <name>ATP</name>
        <dbReference type="ChEBI" id="CHEBI:30616"/>
    </ligand>
</feature>
<dbReference type="PANTHER" id="PTHR23135">
    <property type="entry name" value="MUR LIGASE FAMILY MEMBER"/>
    <property type="match status" value="1"/>
</dbReference>
<evidence type="ECO:0000256" key="5">
    <source>
        <dbReference type="ARBA" id="ARBA00023306"/>
    </source>
</evidence>
<comment type="subcellular location">
    <subcellularLocation>
        <location evidence="7 8">Cytoplasm</location>
    </subcellularLocation>
</comment>
<dbReference type="Gene3D" id="3.40.1390.10">
    <property type="entry name" value="MurE/MurF, N-terminal domain"/>
    <property type="match status" value="1"/>
</dbReference>
<dbReference type="SUPFAM" id="SSF53623">
    <property type="entry name" value="MurD-like peptide ligases, catalytic domain"/>
    <property type="match status" value="1"/>
</dbReference>
<comment type="similarity">
    <text evidence="1 7">Belongs to the MurCDEF family. MurE subfamily.</text>
</comment>
<feature type="binding site" evidence="7">
    <location>
        <position position="29"/>
    </location>
    <ligand>
        <name>UDP-N-acetyl-alpha-D-muramoyl-L-alanyl-D-glutamate</name>
        <dbReference type="ChEBI" id="CHEBI:83900"/>
    </ligand>
</feature>
<dbReference type="Gene3D" id="3.90.190.20">
    <property type="entry name" value="Mur ligase, C-terminal domain"/>
    <property type="match status" value="1"/>
</dbReference>
<feature type="domain" description="Mur ligase C-terminal" evidence="10">
    <location>
        <begin position="325"/>
        <end position="446"/>
    </location>
</feature>
<evidence type="ECO:0000256" key="7">
    <source>
        <dbReference type="HAMAP-Rule" id="MF_00208"/>
    </source>
</evidence>
<dbReference type="Pfam" id="PF08245">
    <property type="entry name" value="Mur_ligase_M"/>
    <property type="match status" value="1"/>
</dbReference>
<evidence type="ECO:0000256" key="1">
    <source>
        <dbReference type="ARBA" id="ARBA00005898"/>
    </source>
</evidence>
<keyword evidence="3 7" id="KW-0133">Cell shape</keyword>
<keyword evidence="4 7" id="KW-0573">Peptidoglycan synthesis</keyword>
<evidence type="ECO:0000313" key="13">
    <source>
        <dbReference type="Proteomes" id="UP000050975"/>
    </source>
</evidence>
<evidence type="ECO:0000256" key="3">
    <source>
        <dbReference type="ARBA" id="ARBA00022960"/>
    </source>
</evidence>
<dbReference type="InterPro" id="IPR013221">
    <property type="entry name" value="Mur_ligase_cen"/>
</dbReference>
<dbReference type="EC" id="6.3.2.13" evidence="7"/>
<protein>
    <recommendedName>
        <fullName evidence="7">UDP-N-acetylmuramoyl-L-alanyl-D-glutamate--2,6-diaminopimelate ligase</fullName>
        <ecNumber evidence="7">6.3.2.13</ecNumber>
    </recommendedName>
    <alternativeName>
        <fullName evidence="7">Meso-A2pm-adding enzyme</fullName>
    </alternativeName>
    <alternativeName>
        <fullName evidence="7">Meso-diaminopimelate-adding enzyme</fullName>
    </alternativeName>
    <alternativeName>
        <fullName evidence="7">UDP-MurNAc-L-Ala-D-Glu:meso-diaminopimelate ligase</fullName>
    </alternativeName>
    <alternativeName>
        <fullName evidence="7">UDP-MurNAc-tripeptide synthetase</fullName>
    </alternativeName>
    <alternativeName>
        <fullName evidence="7">UDP-N-acetylmuramyl-tripeptide synthetase</fullName>
    </alternativeName>
</protein>
<comment type="PTM">
    <text evidence="7">Carboxylation is probably crucial for Mg(2+) binding and, consequently, for the gamma-phosphate positioning of ATP.</text>
</comment>
<feature type="binding site" evidence="7">
    <location>
        <position position="182"/>
    </location>
    <ligand>
        <name>UDP-N-acetyl-alpha-D-muramoyl-L-alanyl-D-glutamate</name>
        <dbReference type="ChEBI" id="CHEBI:83900"/>
    </ligand>
</feature>
<gene>
    <name evidence="7" type="primary">murE</name>
    <name evidence="12" type="ORF">AMJ74_03485</name>
</gene>
<evidence type="ECO:0000259" key="11">
    <source>
        <dbReference type="Pfam" id="PF08245"/>
    </source>
</evidence>
<feature type="domain" description="Mur ligase N-terminal catalytic" evidence="9">
    <location>
        <begin position="21"/>
        <end position="79"/>
    </location>
</feature>
<dbReference type="InterPro" id="IPR005761">
    <property type="entry name" value="UDP-N-AcMur-Glu-dNH2Pim_ligase"/>
</dbReference>
<dbReference type="EMBL" id="LJVE01000052">
    <property type="protein sequence ID" value="KPL14371.1"/>
    <property type="molecule type" value="Genomic_DNA"/>
</dbReference>
<keyword evidence="5 7" id="KW-0131">Cell cycle</keyword>
<evidence type="ECO:0000256" key="6">
    <source>
        <dbReference type="ARBA" id="ARBA00023316"/>
    </source>
</evidence>
<name>A0A0S8JYN4_UNCW3</name>
<keyword evidence="7" id="KW-0547">Nucleotide-binding</keyword>
<organism evidence="12 13">
    <name type="scientific">candidate division WOR_3 bacterium SM1_77</name>
    <dbReference type="NCBI Taxonomy" id="1703778"/>
    <lineage>
        <taxon>Bacteria</taxon>
        <taxon>Bacteria division WOR-3</taxon>
    </lineage>
</organism>
<keyword evidence="7" id="KW-0963">Cytoplasm</keyword>
<dbReference type="GO" id="GO:0005737">
    <property type="term" value="C:cytoplasm"/>
    <property type="evidence" value="ECO:0007669"/>
    <property type="project" value="UniProtKB-SubCell"/>
</dbReference>
<dbReference type="PANTHER" id="PTHR23135:SF4">
    <property type="entry name" value="UDP-N-ACETYLMURAMOYL-L-ALANYL-D-GLUTAMATE--2,6-DIAMINOPIMELATE LIGASE MURE HOMOLOG, CHLOROPLASTIC"/>
    <property type="match status" value="1"/>
</dbReference>
<feature type="binding site" evidence="7">
    <location>
        <begin position="147"/>
        <end position="148"/>
    </location>
    <ligand>
        <name>UDP-N-acetyl-alpha-D-muramoyl-L-alanyl-D-glutamate</name>
        <dbReference type="ChEBI" id="CHEBI:83900"/>
    </ligand>
</feature>
<dbReference type="NCBIfam" id="NF001126">
    <property type="entry name" value="PRK00139.1-4"/>
    <property type="match status" value="1"/>
</dbReference>
<dbReference type="GO" id="GO:0008765">
    <property type="term" value="F:UDP-N-acetylmuramoylalanyl-D-glutamate-2,6-diaminopimelate ligase activity"/>
    <property type="evidence" value="ECO:0007669"/>
    <property type="project" value="UniProtKB-UniRule"/>
</dbReference>
<evidence type="ECO:0000259" key="10">
    <source>
        <dbReference type="Pfam" id="PF02875"/>
    </source>
</evidence>
<dbReference type="GO" id="GO:0071555">
    <property type="term" value="P:cell wall organization"/>
    <property type="evidence" value="ECO:0007669"/>
    <property type="project" value="UniProtKB-KW"/>
</dbReference>
<dbReference type="Gene3D" id="3.40.1190.10">
    <property type="entry name" value="Mur-like, catalytic domain"/>
    <property type="match status" value="1"/>
</dbReference>
<dbReference type="HAMAP" id="MF_00208">
    <property type="entry name" value="MurE"/>
    <property type="match status" value="1"/>
</dbReference>
<dbReference type="AlphaFoldDB" id="A0A0S8JYN4"/>
<dbReference type="GO" id="GO:0009252">
    <property type="term" value="P:peptidoglycan biosynthetic process"/>
    <property type="evidence" value="ECO:0007669"/>
    <property type="project" value="UniProtKB-UniRule"/>
</dbReference>
<dbReference type="PATRIC" id="fig|1703778.3.peg.369"/>
<feature type="binding site" evidence="7">
    <location>
        <position position="448"/>
    </location>
    <ligand>
        <name>meso-2,6-diaminopimelate</name>
        <dbReference type="ChEBI" id="CHEBI:57791"/>
    </ligand>
</feature>
<dbReference type="InterPro" id="IPR036565">
    <property type="entry name" value="Mur-like_cat_sf"/>
</dbReference>
<comment type="caution">
    <text evidence="12">The sequence shown here is derived from an EMBL/GenBank/DDBJ whole genome shotgun (WGS) entry which is preliminary data.</text>
</comment>
<keyword evidence="7" id="KW-0436">Ligase</keyword>
<evidence type="ECO:0000259" key="9">
    <source>
        <dbReference type="Pfam" id="PF01225"/>
    </source>
</evidence>
<evidence type="ECO:0000313" key="12">
    <source>
        <dbReference type="EMBL" id="KPL14371.1"/>
    </source>
</evidence>
<comment type="pathway">
    <text evidence="7 8">Cell wall biogenesis; peptidoglycan biosynthesis.</text>
</comment>
<dbReference type="SUPFAM" id="SSF63418">
    <property type="entry name" value="MurE/MurF N-terminal domain"/>
    <property type="match status" value="1"/>
</dbReference>
<reference evidence="12 13" key="1">
    <citation type="journal article" date="2015" name="Microbiome">
        <title>Genomic resolution of linkages in carbon, nitrogen, and sulfur cycling among widespread estuary sediment bacteria.</title>
        <authorList>
            <person name="Baker B.J."/>
            <person name="Lazar C.S."/>
            <person name="Teske A.P."/>
            <person name="Dick G.J."/>
        </authorList>
    </citation>
    <scope>NUCLEOTIDE SEQUENCE [LARGE SCALE GENOMIC DNA]</scope>
    <source>
        <strain evidence="12">SM1_77</strain>
    </source>
</reference>
<dbReference type="NCBIfam" id="TIGR01085">
    <property type="entry name" value="murE"/>
    <property type="match status" value="1"/>
</dbReference>
<feature type="binding site" evidence="7">
    <location>
        <position position="174"/>
    </location>
    <ligand>
        <name>UDP-N-acetyl-alpha-D-muramoyl-L-alanyl-D-glutamate</name>
        <dbReference type="ChEBI" id="CHEBI:83900"/>
    </ligand>
</feature>
<comment type="cofactor">
    <cofactor evidence="7">
        <name>Mg(2+)</name>
        <dbReference type="ChEBI" id="CHEBI:18420"/>
    </cofactor>
</comment>
<keyword evidence="6 7" id="KW-0961">Cell wall biogenesis/degradation</keyword>
<dbReference type="GO" id="GO:0000287">
    <property type="term" value="F:magnesium ion binding"/>
    <property type="evidence" value="ECO:0007669"/>
    <property type="project" value="UniProtKB-UniRule"/>
</dbReference>
<evidence type="ECO:0000256" key="4">
    <source>
        <dbReference type="ARBA" id="ARBA00022984"/>
    </source>
</evidence>
<comment type="caution">
    <text evidence="7">Lacks conserved residue(s) required for the propagation of feature annotation.</text>
</comment>
<dbReference type="SUPFAM" id="SSF53244">
    <property type="entry name" value="MurD-like peptide ligases, peptide-binding domain"/>
    <property type="match status" value="1"/>
</dbReference>
<dbReference type="GO" id="GO:0005524">
    <property type="term" value="F:ATP binding"/>
    <property type="evidence" value="ECO:0007669"/>
    <property type="project" value="UniProtKB-UniRule"/>
</dbReference>
<accession>A0A0S8JYN4</accession>
<sequence length="474" mass="53007">MQLNELIAGITAQCYNMKDVEINSIEFDSRKLKPGALYVAVKGAKYDGHVYIRDVEKEGAVAVITQKRINTELPQVVVKDTRGIFGALAKRFYGDFSDFIKVGVTGTNGKTTTAFLIHSILSHAGKNPGLIGTVYYLSRTKSKAGRTTPEILDILRLFKKFKDENIDSVVMEVSSHALKLKRVEDIDFDAAVFTNLSQDHLDFHETMEEYKNAKLHLFSLLKPSGWGVYNNDDAVREEITKLRLTHSISFGTARDSDVWAQLRDDSLDGLKLVIHYAEQRYDIESSLIGAFNLYNILAAFASAIALDIDVKSIIRGIEALSAVRGRMERVVDNVFVDFAHTPSAIESILRSSRKYVRGKLILVFGCGGDRDSQKRPRMGAIATRLADLAVITSDNPRSEPPLKIIEDIKKGVVRDNYEIITDRKEAIEYAISAKEEEDIVIVAGKGHEEYQLINDKAIEFDDAEVVRKCFTNSC</sequence>
<keyword evidence="7" id="KW-0460">Magnesium</keyword>
<evidence type="ECO:0000256" key="8">
    <source>
        <dbReference type="RuleBase" id="RU004135"/>
    </source>
</evidence>
<proteinExistence type="inferred from homology"/>
<dbReference type="InterPro" id="IPR000713">
    <property type="entry name" value="Mur_ligase_N"/>
</dbReference>
<feature type="binding site" evidence="7">
    <location>
        <position position="370"/>
    </location>
    <ligand>
        <name>meso-2,6-diaminopimelate</name>
        <dbReference type="ChEBI" id="CHEBI:57791"/>
    </ligand>
</feature>
<dbReference type="NCBIfam" id="NF001124">
    <property type="entry name" value="PRK00139.1-2"/>
    <property type="match status" value="1"/>
</dbReference>
<dbReference type="UniPathway" id="UPA00219"/>
<feature type="domain" description="Mur ligase central" evidence="11">
    <location>
        <begin position="104"/>
        <end position="303"/>
    </location>
</feature>
<keyword evidence="2 7" id="KW-0132">Cell division</keyword>
<dbReference type="InterPro" id="IPR036615">
    <property type="entry name" value="Mur_ligase_C_dom_sf"/>
</dbReference>
<comment type="catalytic activity">
    <reaction evidence="7">
        <text>UDP-N-acetyl-alpha-D-muramoyl-L-alanyl-D-glutamate + meso-2,6-diaminopimelate + ATP = UDP-N-acetyl-alpha-D-muramoyl-L-alanyl-gamma-D-glutamyl-meso-2,6-diaminopimelate + ADP + phosphate + H(+)</text>
        <dbReference type="Rhea" id="RHEA:23676"/>
        <dbReference type="ChEBI" id="CHEBI:15378"/>
        <dbReference type="ChEBI" id="CHEBI:30616"/>
        <dbReference type="ChEBI" id="CHEBI:43474"/>
        <dbReference type="ChEBI" id="CHEBI:57791"/>
        <dbReference type="ChEBI" id="CHEBI:83900"/>
        <dbReference type="ChEBI" id="CHEBI:83905"/>
        <dbReference type="ChEBI" id="CHEBI:456216"/>
        <dbReference type="EC" id="6.3.2.13"/>
    </reaction>
</comment>
<dbReference type="Proteomes" id="UP000050975">
    <property type="component" value="Unassembled WGS sequence"/>
</dbReference>